<keyword evidence="3" id="KW-1185">Reference proteome</keyword>
<dbReference type="GO" id="GO:0003964">
    <property type="term" value="F:RNA-directed DNA polymerase activity"/>
    <property type="evidence" value="ECO:0007669"/>
    <property type="project" value="UniProtKB-KW"/>
</dbReference>
<dbReference type="OrthoDB" id="1729074at2759"/>
<evidence type="ECO:0000313" key="3">
    <source>
        <dbReference type="Proteomes" id="UP000325315"/>
    </source>
</evidence>
<dbReference type="Proteomes" id="UP000325315">
    <property type="component" value="Unassembled WGS sequence"/>
</dbReference>
<protein>
    <submittedName>
        <fullName evidence="2">Reverse transcriptase</fullName>
    </submittedName>
</protein>
<gene>
    <name evidence="2" type="ORF">EPI10_023533</name>
</gene>
<evidence type="ECO:0000313" key="2">
    <source>
        <dbReference type="EMBL" id="KAA3473129.1"/>
    </source>
</evidence>
<comment type="caution">
    <text evidence="2">The sequence shown here is derived from an EMBL/GenBank/DDBJ whole genome shotgun (WGS) entry which is preliminary data.</text>
</comment>
<name>A0A5B6VUI2_9ROSI</name>
<organism evidence="2 3">
    <name type="scientific">Gossypium australe</name>
    <dbReference type="NCBI Taxonomy" id="47621"/>
    <lineage>
        <taxon>Eukaryota</taxon>
        <taxon>Viridiplantae</taxon>
        <taxon>Streptophyta</taxon>
        <taxon>Embryophyta</taxon>
        <taxon>Tracheophyta</taxon>
        <taxon>Spermatophyta</taxon>
        <taxon>Magnoliopsida</taxon>
        <taxon>eudicotyledons</taxon>
        <taxon>Gunneridae</taxon>
        <taxon>Pentapetalae</taxon>
        <taxon>rosids</taxon>
        <taxon>malvids</taxon>
        <taxon>Malvales</taxon>
        <taxon>Malvaceae</taxon>
        <taxon>Malvoideae</taxon>
        <taxon>Gossypium</taxon>
    </lineage>
</organism>
<sequence length="224" mass="26065">MEDLPMGFVDGKKRQRVTADGENNGEGRNMLEKRQDQGGLSLGWREGINITLKSYSKSHIDVVVEEEDGAKTWRFTGFYGEPVEQNRRTSWELLRGLHNGNNLPCFFDHCPLVVNTNRNGVRGNNGQQWRFRFNADWLLNPRCEEQVKKIWTEGSQDVLRRLEELGRKLHDWSKGERKLRDRRFEELNGRLRELGDCDISEAVLEEITGVKIEMNLGADKEEIY</sequence>
<proteinExistence type="predicted"/>
<evidence type="ECO:0000256" key="1">
    <source>
        <dbReference type="SAM" id="MobiDB-lite"/>
    </source>
</evidence>
<keyword evidence="2" id="KW-0695">RNA-directed DNA polymerase</keyword>
<dbReference type="EMBL" id="SMMG02000005">
    <property type="protein sequence ID" value="KAA3473129.1"/>
    <property type="molecule type" value="Genomic_DNA"/>
</dbReference>
<dbReference type="AlphaFoldDB" id="A0A5B6VUI2"/>
<feature type="region of interest" description="Disordered" evidence="1">
    <location>
        <begin position="1"/>
        <end position="30"/>
    </location>
</feature>
<keyword evidence="2" id="KW-0808">Transferase</keyword>
<keyword evidence="2" id="KW-0548">Nucleotidyltransferase</keyword>
<accession>A0A5B6VUI2</accession>
<reference evidence="3" key="1">
    <citation type="journal article" date="2019" name="Plant Biotechnol. J.">
        <title>Genome sequencing of the Australian wild diploid species Gossypium australe highlights disease resistance and delayed gland morphogenesis.</title>
        <authorList>
            <person name="Cai Y."/>
            <person name="Cai X."/>
            <person name="Wang Q."/>
            <person name="Wang P."/>
            <person name="Zhang Y."/>
            <person name="Cai C."/>
            <person name="Xu Y."/>
            <person name="Wang K."/>
            <person name="Zhou Z."/>
            <person name="Wang C."/>
            <person name="Geng S."/>
            <person name="Li B."/>
            <person name="Dong Q."/>
            <person name="Hou Y."/>
            <person name="Wang H."/>
            <person name="Ai P."/>
            <person name="Liu Z."/>
            <person name="Yi F."/>
            <person name="Sun M."/>
            <person name="An G."/>
            <person name="Cheng J."/>
            <person name="Zhang Y."/>
            <person name="Shi Q."/>
            <person name="Xie Y."/>
            <person name="Shi X."/>
            <person name="Chang Y."/>
            <person name="Huang F."/>
            <person name="Chen Y."/>
            <person name="Hong S."/>
            <person name="Mi L."/>
            <person name="Sun Q."/>
            <person name="Zhang L."/>
            <person name="Zhou B."/>
            <person name="Peng R."/>
            <person name="Zhang X."/>
            <person name="Liu F."/>
        </authorList>
    </citation>
    <scope>NUCLEOTIDE SEQUENCE [LARGE SCALE GENOMIC DNA]</scope>
    <source>
        <strain evidence="3">cv. PA1801</strain>
    </source>
</reference>